<dbReference type="InterPro" id="IPR001647">
    <property type="entry name" value="HTH_TetR"/>
</dbReference>
<dbReference type="RefSeq" id="WP_090675324.1">
    <property type="nucleotide sequence ID" value="NZ_FNIT01000007.1"/>
</dbReference>
<dbReference type="InterPro" id="IPR041586">
    <property type="entry name" value="PsrA_TetR_C"/>
</dbReference>
<protein>
    <submittedName>
        <fullName evidence="7">Regulatory protein, tetR family</fullName>
    </submittedName>
</protein>
<evidence type="ECO:0000256" key="5">
    <source>
        <dbReference type="SAM" id="MobiDB-lite"/>
    </source>
</evidence>
<sequence>MNKHTPTIEPAVPPKRRRQGTKAAQRAEMTEQILDAAEFLFSRHGLYGVTLKDVAKMVGSHHTLINYYFADKKALFDAVFTRRAVVTSERRMRMLEEYEAASKGRPTVEGALRAFLDTDLDLYIEGGEGWKNYAALGAQVANTPLWGAELMDRHFDPVVLKLIELLKAAMPGCPEEDIFWGYHFTTGALMLTLARTGRIDKLSGGLCRSDDFVAVKERMATFMAAGFTEICRSRSES</sequence>
<dbReference type="Pfam" id="PF17939">
    <property type="entry name" value="TetR_C_30"/>
    <property type="match status" value="1"/>
</dbReference>
<dbReference type="OrthoDB" id="2356263at2"/>
<dbReference type="Gene3D" id="1.10.357.10">
    <property type="entry name" value="Tetracycline Repressor, domain 2"/>
    <property type="match status" value="1"/>
</dbReference>
<dbReference type="PROSITE" id="PS01081">
    <property type="entry name" value="HTH_TETR_1"/>
    <property type="match status" value="1"/>
</dbReference>
<gene>
    <name evidence="7" type="ORF">SAMN05192530_107207</name>
</gene>
<dbReference type="InterPro" id="IPR023772">
    <property type="entry name" value="DNA-bd_HTH_TetR-type_CS"/>
</dbReference>
<dbReference type="Pfam" id="PF00440">
    <property type="entry name" value="TetR_N"/>
    <property type="match status" value="1"/>
</dbReference>
<feature type="DNA-binding region" description="H-T-H motif" evidence="4">
    <location>
        <begin position="50"/>
        <end position="69"/>
    </location>
</feature>
<keyword evidence="3" id="KW-0804">Transcription</keyword>
<dbReference type="GO" id="GO:0000976">
    <property type="term" value="F:transcription cis-regulatory region binding"/>
    <property type="evidence" value="ECO:0007669"/>
    <property type="project" value="TreeGrafter"/>
</dbReference>
<dbReference type="InterPro" id="IPR009057">
    <property type="entry name" value="Homeodomain-like_sf"/>
</dbReference>
<dbReference type="EMBL" id="FNIT01000007">
    <property type="protein sequence ID" value="SDO53585.1"/>
    <property type="molecule type" value="Genomic_DNA"/>
</dbReference>
<evidence type="ECO:0000256" key="3">
    <source>
        <dbReference type="ARBA" id="ARBA00023163"/>
    </source>
</evidence>
<dbReference type="SUPFAM" id="SSF46689">
    <property type="entry name" value="Homeodomain-like"/>
    <property type="match status" value="1"/>
</dbReference>
<keyword evidence="8" id="KW-1185">Reference proteome</keyword>
<feature type="region of interest" description="Disordered" evidence="5">
    <location>
        <begin position="1"/>
        <end position="25"/>
    </location>
</feature>
<dbReference type="PROSITE" id="PS50977">
    <property type="entry name" value="HTH_TETR_2"/>
    <property type="match status" value="1"/>
</dbReference>
<keyword evidence="1" id="KW-0805">Transcription regulation</keyword>
<dbReference type="PANTHER" id="PTHR30055">
    <property type="entry name" value="HTH-TYPE TRANSCRIPTIONAL REGULATOR RUTR"/>
    <property type="match status" value="1"/>
</dbReference>
<evidence type="ECO:0000256" key="1">
    <source>
        <dbReference type="ARBA" id="ARBA00023015"/>
    </source>
</evidence>
<accession>A0A1H0KCB0</accession>
<evidence type="ECO:0000313" key="8">
    <source>
        <dbReference type="Proteomes" id="UP000198793"/>
    </source>
</evidence>
<evidence type="ECO:0000259" key="6">
    <source>
        <dbReference type="PROSITE" id="PS50977"/>
    </source>
</evidence>
<dbReference type="InterPro" id="IPR050109">
    <property type="entry name" value="HTH-type_TetR-like_transc_reg"/>
</dbReference>
<organism evidence="7 8">
    <name type="scientific">Aureimonas jatrophae</name>
    <dbReference type="NCBI Taxonomy" id="1166073"/>
    <lineage>
        <taxon>Bacteria</taxon>
        <taxon>Pseudomonadati</taxon>
        <taxon>Pseudomonadota</taxon>
        <taxon>Alphaproteobacteria</taxon>
        <taxon>Hyphomicrobiales</taxon>
        <taxon>Aurantimonadaceae</taxon>
        <taxon>Aureimonas</taxon>
    </lineage>
</organism>
<dbReference type="STRING" id="1166073.SAMN05192530_107207"/>
<dbReference type="PANTHER" id="PTHR30055:SF234">
    <property type="entry name" value="HTH-TYPE TRANSCRIPTIONAL REGULATOR BETI"/>
    <property type="match status" value="1"/>
</dbReference>
<keyword evidence="2 4" id="KW-0238">DNA-binding</keyword>
<dbReference type="InterPro" id="IPR036271">
    <property type="entry name" value="Tet_transcr_reg_TetR-rel_C_sf"/>
</dbReference>
<dbReference type="Proteomes" id="UP000198793">
    <property type="component" value="Unassembled WGS sequence"/>
</dbReference>
<evidence type="ECO:0000313" key="7">
    <source>
        <dbReference type="EMBL" id="SDO53585.1"/>
    </source>
</evidence>
<evidence type="ECO:0000256" key="2">
    <source>
        <dbReference type="ARBA" id="ARBA00023125"/>
    </source>
</evidence>
<reference evidence="7 8" key="1">
    <citation type="submission" date="2016-10" db="EMBL/GenBank/DDBJ databases">
        <authorList>
            <person name="de Groot N.N."/>
        </authorList>
    </citation>
    <scope>NUCLEOTIDE SEQUENCE [LARGE SCALE GENOMIC DNA]</scope>
    <source>
        <strain evidence="8">L7-484,KACC 16230,DSM 25025</strain>
    </source>
</reference>
<dbReference type="AlphaFoldDB" id="A0A1H0KCB0"/>
<feature type="domain" description="HTH tetR-type" evidence="6">
    <location>
        <begin position="27"/>
        <end position="87"/>
    </location>
</feature>
<evidence type="ECO:0000256" key="4">
    <source>
        <dbReference type="PROSITE-ProRule" id="PRU00335"/>
    </source>
</evidence>
<proteinExistence type="predicted"/>
<dbReference type="SUPFAM" id="SSF48498">
    <property type="entry name" value="Tetracyclin repressor-like, C-terminal domain"/>
    <property type="match status" value="1"/>
</dbReference>
<dbReference type="GO" id="GO:0003700">
    <property type="term" value="F:DNA-binding transcription factor activity"/>
    <property type="evidence" value="ECO:0007669"/>
    <property type="project" value="TreeGrafter"/>
</dbReference>
<name>A0A1H0KCB0_9HYPH</name>